<dbReference type="Proteomes" id="UP000566819">
    <property type="component" value="Unassembled WGS sequence"/>
</dbReference>
<evidence type="ECO:0000313" key="2">
    <source>
        <dbReference type="Proteomes" id="UP000566819"/>
    </source>
</evidence>
<sequence length="107" mass="11666">MSNLSFANSNLTLCGLQTLAPPSAATTSNIACGWKVINESIANISALSSCCPYNYTLAFYSVAGIDNCFVYCNNSVQTNTAFPQPFENYTAACIASFVSKWHKRMLW</sequence>
<evidence type="ECO:0000313" key="1">
    <source>
        <dbReference type="EMBL" id="KAF4627780.1"/>
    </source>
</evidence>
<proteinExistence type="predicted"/>
<accession>A0A8H4W113</accession>
<reference evidence="1 2" key="1">
    <citation type="submission" date="2020-03" db="EMBL/GenBank/DDBJ databases">
        <title>Draft Genome Sequence of Cudoniella acicularis.</title>
        <authorList>
            <person name="Buettner E."/>
            <person name="Kellner H."/>
        </authorList>
    </citation>
    <scope>NUCLEOTIDE SEQUENCE [LARGE SCALE GENOMIC DNA]</scope>
    <source>
        <strain evidence="1 2">DSM 108380</strain>
    </source>
</reference>
<gene>
    <name evidence="1" type="ORF">G7Y89_g10376</name>
</gene>
<keyword evidence="2" id="KW-1185">Reference proteome</keyword>
<name>A0A8H4W113_9HELO</name>
<dbReference type="AlphaFoldDB" id="A0A8H4W113"/>
<dbReference type="EMBL" id="JAAMPI010000912">
    <property type="protein sequence ID" value="KAF4627780.1"/>
    <property type="molecule type" value="Genomic_DNA"/>
</dbReference>
<comment type="caution">
    <text evidence="1">The sequence shown here is derived from an EMBL/GenBank/DDBJ whole genome shotgun (WGS) entry which is preliminary data.</text>
</comment>
<protein>
    <submittedName>
        <fullName evidence="1">Uncharacterized protein</fullName>
    </submittedName>
</protein>
<organism evidence="1 2">
    <name type="scientific">Cudoniella acicularis</name>
    <dbReference type="NCBI Taxonomy" id="354080"/>
    <lineage>
        <taxon>Eukaryota</taxon>
        <taxon>Fungi</taxon>
        <taxon>Dikarya</taxon>
        <taxon>Ascomycota</taxon>
        <taxon>Pezizomycotina</taxon>
        <taxon>Leotiomycetes</taxon>
        <taxon>Helotiales</taxon>
        <taxon>Tricladiaceae</taxon>
        <taxon>Cudoniella</taxon>
    </lineage>
</organism>